<evidence type="ECO:0000256" key="4">
    <source>
        <dbReference type="ARBA" id="ARBA00022806"/>
    </source>
</evidence>
<dbReference type="InterPro" id="IPR050534">
    <property type="entry name" value="Coronavir_polyprotein_1ab"/>
</dbReference>
<organism evidence="9 10">
    <name type="scientific">Geranomyces variabilis</name>
    <dbReference type="NCBI Taxonomy" id="109894"/>
    <lineage>
        <taxon>Eukaryota</taxon>
        <taxon>Fungi</taxon>
        <taxon>Fungi incertae sedis</taxon>
        <taxon>Chytridiomycota</taxon>
        <taxon>Chytridiomycota incertae sedis</taxon>
        <taxon>Chytridiomycetes</taxon>
        <taxon>Spizellomycetales</taxon>
        <taxon>Powellomycetaceae</taxon>
        <taxon>Geranomyces</taxon>
    </lineage>
</organism>
<dbReference type="InterPro" id="IPR041677">
    <property type="entry name" value="DNA2/NAM7_AAA_11"/>
</dbReference>
<evidence type="ECO:0000259" key="7">
    <source>
        <dbReference type="Pfam" id="PF13086"/>
    </source>
</evidence>
<evidence type="ECO:0000256" key="1">
    <source>
        <dbReference type="ARBA" id="ARBA00007913"/>
    </source>
</evidence>
<evidence type="ECO:0000313" key="9">
    <source>
        <dbReference type="EMBL" id="KAJ3181160.1"/>
    </source>
</evidence>
<dbReference type="PANTHER" id="PTHR43788">
    <property type="entry name" value="DNA2/NAM7 HELICASE FAMILY MEMBER"/>
    <property type="match status" value="1"/>
</dbReference>
<keyword evidence="4" id="KW-0347">Helicase</keyword>
<dbReference type="Pfam" id="PF13087">
    <property type="entry name" value="AAA_12"/>
    <property type="match status" value="1"/>
</dbReference>
<evidence type="ECO:0000256" key="6">
    <source>
        <dbReference type="SAM" id="MobiDB-lite"/>
    </source>
</evidence>
<reference evidence="9" key="1">
    <citation type="submission" date="2020-05" db="EMBL/GenBank/DDBJ databases">
        <title>Phylogenomic resolution of chytrid fungi.</title>
        <authorList>
            <person name="Stajich J.E."/>
            <person name="Amses K."/>
            <person name="Simmons R."/>
            <person name="Seto K."/>
            <person name="Myers J."/>
            <person name="Bonds A."/>
            <person name="Quandt C.A."/>
            <person name="Barry K."/>
            <person name="Liu P."/>
            <person name="Grigoriev I."/>
            <person name="Longcore J.E."/>
            <person name="James T.Y."/>
        </authorList>
    </citation>
    <scope>NUCLEOTIDE SEQUENCE</scope>
    <source>
        <strain evidence="9">JEL0379</strain>
    </source>
</reference>
<dbReference type="Pfam" id="PF13086">
    <property type="entry name" value="AAA_11"/>
    <property type="match status" value="1"/>
</dbReference>
<feature type="domain" description="DNA2/NAM7 helicase helicase" evidence="7">
    <location>
        <begin position="956"/>
        <end position="1029"/>
    </location>
</feature>
<evidence type="ECO:0000256" key="2">
    <source>
        <dbReference type="ARBA" id="ARBA00022741"/>
    </source>
</evidence>
<keyword evidence="3" id="KW-0378">Hydrolase</keyword>
<evidence type="ECO:0000313" key="10">
    <source>
        <dbReference type="Proteomes" id="UP001212152"/>
    </source>
</evidence>
<comment type="similarity">
    <text evidence="1">Belongs to the DNA2/NAM7 helicase family.</text>
</comment>
<dbReference type="Proteomes" id="UP001212152">
    <property type="component" value="Unassembled WGS sequence"/>
</dbReference>
<evidence type="ECO:0000259" key="8">
    <source>
        <dbReference type="Pfam" id="PF13087"/>
    </source>
</evidence>
<dbReference type="GO" id="GO:0043139">
    <property type="term" value="F:5'-3' DNA helicase activity"/>
    <property type="evidence" value="ECO:0007669"/>
    <property type="project" value="TreeGrafter"/>
</dbReference>
<comment type="caution">
    <text evidence="9">The sequence shown here is derived from an EMBL/GenBank/DDBJ whole genome shotgun (WGS) entry which is preliminary data.</text>
</comment>
<evidence type="ECO:0000256" key="3">
    <source>
        <dbReference type="ARBA" id="ARBA00022801"/>
    </source>
</evidence>
<dbReference type="GO" id="GO:0005524">
    <property type="term" value="F:ATP binding"/>
    <property type="evidence" value="ECO:0007669"/>
    <property type="project" value="UniProtKB-KW"/>
</dbReference>
<dbReference type="SUPFAM" id="SSF52540">
    <property type="entry name" value="P-loop containing nucleoside triphosphate hydrolases"/>
    <property type="match status" value="1"/>
</dbReference>
<keyword evidence="2" id="KW-0547">Nucleotide-binding</keyword>
<sequence>MSCTAAAPTGYLTATDLARFHVHLCKKLLWLANNNRRSTQRPTAPLSSNPLASARFSKGNKWEDHLKATLLRQGLLLRAPASIATASDLIQLVLADGRSHFYVVDLSFDAPRFDRELASRGLAADAVRFGVFKPDFLEINVDLDGNAAVKFRWRVIDAKASRRVKISHQVQIGFYVICLKRMFSDWQEEGSDVISASVQIAADDVGVVWIPPTTADRDEALPAPGGEFSLPMLQPLLETFLFSDVPRTLSQELSQVPWHFNPLCQGCDFVERCERETLEQRMLGNVPGLSLPDAAFLKEAVAAAGCGRGEIDLEDLHRLVHGTDGLARLRSSQRARASRLLNLVPARAAPMQPQQDLRTCSLSESSVLRAAVSKTVQPTLRRCLYLPRSEDVAVALSIGIDPETDFLFAYSILAVRRNASPPDDAPILSVQQTSANGETAAERFVHDLAGLIKALQEDDGDPAPQRQQQQQQARVQFYVFSRAEHAALTAVLVSLATAASAPSHPTHESTRLCIGALLDHSDVLLTAVQPELLSARLLVRSRAGMRKAEMQTLLRIFGGRGVDVRGTNDALKARLDAILGKNAGRPAARDAAAAGLTRLVPRVAVVAECVRDAIDMPVPGWFGVGDCVRLLVPGRGGEDAGVGGGARADDVWFDAYSAFKSNDAEAVERIGEAHSRDVLAVVDALRARVRDACRDARMEVDALLPNVGREFEVVFIDVVQDPDIKRLLFIIQFEIMQQLTSLTNSRVHAVKTTHLRYIHPVPESSSHVFEILSGAEHLEVPAATAPDSSALCVRRGMYACLLAVAGSDSALAFDDLRYAADYGPKVAGGDDWAVAEVGWRDDDENRIVVKVRGARGLLKPGREYVLSTRMVDFNSSKLVKTLLTIDLRMQDCRAAGIPPPFFAQLLCGDPAIDEPLAGSVLDADNDTERRVQRFYREQYDLANRERRERALLFVGSQHTAFRRVLARRVSVVWGPPGHGKTHTLALTALRLIELAGRRGSGSAFADAPFRVLVTASTNTAVETLVAKFNALLVHAREIENMGRGEWRAAAEGKLLPKDRNAMPRPETLPAFAVVGATAWGVFSWREKHPDLGDAFSALIIDEGSQMTVAEAAIPIDCIMGAPQQGGRGGDTTKRLIVAGDHMQLAPVLHGGPYPRSQGRLFGSVLEWLADTVATPSDVGQPGGDVQDGRMDMLKENFRMVRDLCGFTNTLYKAGGRFTPMRDDAGGQDGLTAAAATSSASPPVLDLTPIDPNCTLPPTLRPRNAIVIPASHADLAAQLEAEARAVVRLLTQLRDVDGLDLSAPGQAMVVTPHRAQRATIRRALAAELGGRPSSAVVVDTVERIQGGEAAAVIVCFGFCGCAAYHDATLAFTYHLPRLNVALSRARDRCFLLCTRELLLPPLGVAGSAETRGALAHLWGFLAGAAIVRWVEEAPPLVVRPGGSDGGDGEEEDEFGYSPVDEEELSRMMAALGVV</sequence>
<proteinExistence type="inferred from homology"/>
<feature type="compositionally biased region" description="Low complexity" evidence="6">
    <location>
        <begin position="1231"/>
        <end position="1240"/>
    </location>
</feature>
<evidence type="ECO:0008006" key="11">
    <source>
        <dbReference type="Google" id="ProtNLM"/>
    </source>
</evidence>
<accession>A0AAD5XSM3</accession>
<dbReference type="GO" id="GO:0016787">
    <property type="term" value="F:hydrolase activity"/>
    <property type="evidence" value="ECO:0007669"/>
    <property type="project" value="UniProtKB-KW"/>
</dbReference>
<evidence type="ECO:0000256" key="5">
    <source>
        <dbReference type="ARBA" id="ARBA00022840"/>
    </source>
</evidence>
<feature type="domain" description="DNA2/NAM7 helicase-like C-terminal" evidence="8">
    <location>
        <begin position="1191"/>
        <end position="1394"/>
    </location>
</feature>
<name>A0AAD5XSM3_9FUNG</name>
<feature type="region of interest" description="Disordered" evidence="6">
    <location>
        <begin position="1222"/>
        <end position="1249"/>
    </location>
</feature>
<dbReference type="PANTHER" id="PTHR43788:SF8">
    <property type="entry name" value="DNA-BINDING PROTEIN SMUBP-2"/>
    <property type="match status" value="1"/>
</dbReference>
<keyword evidence="10" id="KW-1185">Reference proteome</keyword>
<gene>
    <name evidence="9" type="ORF">HDU87_001289</name>
</gene>
<dbReference type="InterPro" id="IPR027417">
    <property type="entry name" value="P-loop_NTPase"/>
</dbReference>
<dbReference type="EMBL" id="JADGJQ010000013">
    <property type="protein sequence ID" value="KAJ3181160.1"/>
    <property type="molecule type" value="Genomic_DNA"/>
</dbReference>
<keyword evidence="5" id="KW-0067">ATP-binding</keyword>
<dbReference type="Gene3D" id="3.40.50.300">
    <property type="entry name" value="P-loop containing nucleotide triphosphate hydrolases"/>
    <property type="match status" value="2"/>
</dbReference>
<dbReference type="InterPro" id="IPR041679">
    <property type="entry name" value="DNA2/NAM7-like_C"/>
</dbReference>
<protein>
    <recommendedName>
        <fullName evidence="11">DNA2/NAM7 helicase-like C-terminal domain-containing protein</fullName>
    </recommendedName>
</protein>